<dbReference type="EMBL" id="DXFQ01000080">
    <property type="protein sequence ID" value="HIX19875.1"/>
    <property type="molecule type" value="Genomic_DNA"/>
</dbReference>
<name>A0A9D1VB75_9BACT</name>
<evidence type="ECO:0000313" key="1">
    <source>
        <dbReference type="EMBL" id="HIX19875.1"/>
    </source>
</evidence>
<dbReference type="Proteomes" id="UP000823964">
    <property type="component" value="Unassembled WGS sequence"/>
</dbReference>
<reference evidence="1" key="1">
    <citation type="journal article" date="2021" name="PeerJ">
        <title>Extensive microbial diversity within the chicken gut microbiome revealed by metagenomics and culture.</title>
        <authorList>
            <person name="Gilroy R."/>
            <person name="Ravi A."/>
            <person name="Getino M."/>
            <person name="Pursley I."/>
            <person name="Horton D.L."/>
            <person name="Alikhan N.F."/>
            <person name="Baker D."/>
            <person name="Gharbi K."/>
            <person name="Hall N."/>
            <person name="Watson M."/>
            <person name="Adriaenssens E.M."/>
            <person name="Foster-Nyarko E."/>
            <person name="Jarju S."/>
            <person name="Secka A."/>
            <person name="Antonio M."/>
            <person name="Oren A."/>
            <person name="Chaudhuri R.R."/>
            <person name="La Ragione R."/>
            <person name="Hildebrand F."/>
            <person name="Pallen M.J."/>
        </authorList>
    </citation>
    <scope>NUCLEOTIDE SEQUENCE</scope>
    <source>
        <strain evidence="1">14975</strain>
    </source>
</reference>
<protein>
    <submittedName>
        <fullName evidence="1">Uncharacterized protein</fullName>
    </submittedName>
</protein>
<gene>
    <name evidence="1" type="ORF">H9862_04635</name>
</gene>
<sequence>MTEIRKKTSHMGTLVIKPVSKMTARELIVQHHYSHKWLASFGIHNYGIFRDQEEDEAQCLGVASYGYMKTPKAHVIESSVPGGWMIELNRMWISDELGRNAESILISSSLKLLKQADPTIVAVQSFADGRVGCGTIYKAANFRYFGYHWTTFLQNRRSREITHQQILTCSTCASGFIRTNAALLVGDMDIFRAKTYRYIYFLHPSAKFVGNGKEQPYPPYERGTEPAIWYINPERLRPRLIAAVDTLLERWPHKRCIVSGGE</sequence>
<accession>A0A9D1VB75</accession>
<reference evidence="1" key="2">
    <citation type="submission" date="2021-04" db="EMBL/GenBank/DDBJ databases">
        <authorList>
            <person name="Gilroy R."/>
        </authorList>
    </citation>
    <scope>NUCLEOTIDE SEQUENCE</scope>
    <source>
        <strain evidence="1">14975</strain>
    </source>
</reference>
<dbReference type="AlphaFoldDB" id="A0A9D1VB75"/>
<proteinExistence type="predicted"/>
<dbReference type="Pfam" id="PF25680">
    <property type="entry name" value="Mom"/>
    <property type="match status" value="1"/>
</dbReference>
<evidence type="ECO:0000313" key="2">
    <source>
        <dbReference type="Proteomes" id="UP000823964"/>
    </source>
</evidence>
<comment type="caution">
    <text evidence="1">The sequence shown here is derived from an EMBL/GenBank/DDBJ whole genome shotgun (WGS) entry which is preliminary data.</text>
</comment>
<organism evidence="1 2">
    <name type="scientific">Candidatus Akkermansia intestinigallinarum</name>
    <dbReference type="NCBI Taxonomy" id="2838431"/>
    <lineage>
        <taxon>Bacteria</taxon>
        <taxon>Pseudomonadati</taxon>
        <taxon>Verrucomicrobiota</taxon>
        <taxon>Verrucomicrobiia</taxon>
        <taxon>Verrucomicrobiales</taxon>
        <taxon>Akkermansiaceae</taxon>
        <taxon>Akkermansia</taxon>
    </lineage>
</organism>
<dbReference type="InterPro" id="IPR057895">
    <property type="entry name" value="Mom"/>
</dbReference>